<feature type="region of interest" description="Disordered" evidence="1">
    <location>
        <begin position="1"/>
        <end position="77"/>
    </location>
</feature>
<dbReference type="AlphaFoldDB" id="A0A9D5CXH4"/>
<feature type="compositionally biased region" description="Basic and acidic residues" evidence="1">
    <location>
        <begin position="20"/>
        <end position="30"/>
    </location>
</feature>
<dbReference type="InterPro" id="IPR005162">
    <property type="entry name" value="Retrotrans_gag_dom"/>
</dbReference>
<feature type="region of interest" description="Disordered" evidence="1">
    <location>
        <begin position="228"/>
        <end position="285"/>
    </location>
</feature>
<evidence type="ECO:0000256" key="1">
    <source>
        <dbReference type="SAM" id="MobiDB-lite"/>
    </source>
</evidence>
<feature type="compositionally biased region" description="Polar residues" evidence="1">
    <location>
        <begin position="246"/>
        <end position="255"/>
    </location>
</feature>
<dbReference type="PANTHER" id="PTHR34482:SF48">
    <property type="entry name" value="GAG PROTEASE POLYPROTEIN"/>
    <property type="match status" value="1"/>
</dbReference>
<evidence type="ECO:0000259" key="2">
    <source>
        <dbReference type="Pfam" id="PF03732"/>
    </source>
</evidence>
<feature type="compositionally biased region" description="Pro residues" evidence="1">
    <location>
        <begin position="46"/>
        <end position="55"/>
    </location>
</feature>
<dbReference type="PANTHER" id="PTHR34482">
    <property type="entry name" value="DNA DAMAGE-INDUCIBLE PROTEIN 1-LIKE"/>
    <property type="match status" value="1"/>
</dbReference>
<feature type="compositionally biased region" description="Polar residues" evidence="1">
    <location>
        <begin position="326"/>
        <end position="340"/>
    </location>
</feature>
<feature type="compositionally biased region" description="Polar residues" evidence="1">
    <location>
        <begin position="265"/>
        <end position="284"/>
    </location>
</feature>
<dbReference type="Proteomes" id="UP001085076">
    <property type="component" value="Miscellaneous, Linkage group lg02"/>
</dbReference>
<name>A0A9D5CXH4_9LILI</name>
<proteinExistence type="predicted"/>
<reference evidence="3" key="1">
    <citation type="submission" date="2021-03" db="EMBL/GenBank/DDBJ databases">
        <authorList>
            <person name="Li Z."/>
            <person name="Yang C."/>
        </authorList>
    </citation>
    <scope>NUCLEOTIDE SEQUENCE</scope>
    <source>
        <strain evidence="3">Dzin_1.0</strain>
        <tissue evidence="3">Leaf</tissue>
    </source>
</reference>
<dbReference type="Gene3D" id="4.10.60.10">
    <property type="entry name" value="Zinc finger, CCHC-type"/>
    <property type="match status" value="1"/>
</dbReference>
<gene>
    <name evidence="3" type="ORF">J5N97_009950</name>
</gene>
<dbReference type="EMBL" id="JAGGNH010000002">
    <property type="protein sequence ID" value="KAJ0981695.1"/>
    <property type="molecule type" value="Genomic_DNA"/>
</dbReference>
<protein>
    <recommendedName>
        <fullName evidence="2">Retrotransposon gag domain-containing protein</fullName>
    </recommendedName>
</protein>
<feature type="compositionally biased region" description="Polar residues" evidence="1">
    <location>
        <begin position="8"/>
        <end position="19"/>
    </location>
</feature>
<accession>A0A9D5CXH4</accession>
<feature type="region of interest" description="Disordered" evidence="1">
    <location>
        <begin position="320"/>
        <end position="378"/>
    </location>
</feature>
<dbReference type="Pfam" id="PF03732">
    <property type="entry name" value="Retrotrans_gag"/>
    <property type="match status" value="1"/>
</dbReference>
<evidence type="ECO:0000313" key="3">
    <source>
        <dbReference type="EMBL" id="KAJ0981695.1"/>
    </source>
</evidence>
<reference evidence="3" key="2">
    <citation type="journal article" date="2022" name="Hortic Res">
        <title>The genome of Dioscorea zingiberensis sheds light on the biosynthesis, origin and evolution of the medicinally important diosgenin saponins.</title>
        <authorList>
            <person name="Li Y."/>
            <person name="Tan C."/>
            <person name="Li Z."/>
            <person name="Guo J."/>
            <person name="Li S."/>
            <person name="Chen X."/>
            <person name="Wang C."/>
            <person name="Dai X."/>
            <person name="Yang H."/>
            <person name="Song W."/>
            <person name="Hou L."/>
            <person name="Xu J."/>
            <person name="Tong Z."/>
            <person name="Xu A."/>
            <person name="Yuan X."/>
            <person name="Wang W."/>
            <person name="Yang Q."/>
            <person name="Chen L."/>
            <person name="Sun Z."/>
            <person name="Wang K."/>
            <person name="Pan B."/>
            <person name="Chen J."/>
            <person name="Bao Y."/>
            <person name="Liu F."/>
            <person name="Qi X."/>
            <person name="Gang D.R."/>
            <person name="Wen J."/>
            <person name="Li J."/>
        </authorList>
    </citation>
    <scope>NUCLEOTIDE SEQUENCE</scope>
    <source>
        <strain evidence="3">Dzin_1.0</strain>
    </source>
</reference>
<organism evidence="3 4">
    <name type="scientific">Dioscorea zingiberensis</name>
    <dbReference type="NCBI Taxonomy" id="325984"/>
    <lineage>
        <taxon>Eukaryota</taxon>
        <taxon>Viridiplantae</taxon>
        <taxon>Streptophyta</taxon>
        <taxon>Embryophyta</taxon>
        <taxon>Tracheophyta</taxon>
        <taxon>Spermatophyta</taxon>
        <taxon>Magnoliopsida</taxon>
        <taxon>Liliopsida</taxon>
        <taxon>Dioscoreales</taxon>
        <taxon>Dioscoreaceae</taxon>
        <taxon>Dioscorea</taxon>
    </lineage>
</organism>
<keyword evidence="4" id="KW-1185">Reference proteome</keyword>
<feature type="domain" description="Retrotransposon gag" evidence="2">
    <location>
        <begin position="103"/>
        <end position="199"/>
    </location>
</feature>
<sequence length="401" mass="44811">MDEAVNRSVPSVGSGTNRNYDGDRIMELMREVVGLVRDQRQAQHQQPPPPPPPQPHQRTIAEFKRTGPPPFEGTTDPDVAEKWIDEMEKAFDVMECTEEEKLRFATYMLQGSAYNWWKGEVRVGEGRNFDTWDQLRTAFFSKYFPRSKVLELERQFLRLKQGTMTVDEYEIEFDKLSRFATKFVDDDESRACRFEDGLQYHIRKALAPLHLISYAEVLGRSKSLDVVSRVGGDQKKDHQKKRDRSSGSQPSQLTEKNSKLKGDNGTLTASQTQPQESSASVAHSSQRRCRVCGGAHLDTECQRVTGACFRCGSKEHKIAKCPQPAPGSQQPSTRQSTRGTPSRGARTGQGSQGGKTEVNDQISVSASPATGRSETQGRVFSLTEEDAEASNVVVEGIISNY</sequence>
<evidence type="ECO:0000313" key="4">
    <source>
        <dbReference type="Proteomes" id="UP001085076"/>
    </source>
</evidence>
<dbReference type="OrthoDB" id="786614at2759"/>
<feature type="compositionally biased region" description="Polar residues" evidence="1">
    <location>
        <begin position="359"/>
        <end position="378"/>
    </location>
</feature>
<comment type="caution">
    <text evidence="3">The sequence shown here is derived from an EMBL/GenBank/DDBJ whole genome shotgun (WGS) entry which is preliminary data.</text>
</comment>